<dbReference type="RefSeq" id="WP_123163985.1">
    <property type="nucleotide sequence ID" value="NZ_RIAX01000001.1"/>
</dbReference>
<dbReference type="OrthoDB" id="1645744at2"/>
<dbReference type="AlphaFoldDB" id="A0A3M8PBY9"/>
<proteinExistence type="predicted"/>
<evidence type="ECO:0000313" key="2">
    <source>
        <dbReference type="Proteomes" id="UP000275473"/>
    </source>
</evidence>
<dbReference type="Proteomes" id="UP000275473">
    <property type="component" value="Unassembled WGS sequence"/>
</dbReference>
<sequence length="188" mass="21868">MEVYIVFTDTKTALSRVIQTYTQHSYSHVSLSFDRQLSDMYSFGRKDVDNAFIGGFVKEDPHNRLFQRAQCAVYRCEVTTEGYAKMMKFIRMMEQSQDQFKYNFTGLFGVMMNRKSERKNAFFCSQFVTETLLQGGIKISDKPANLVMPMDICRAKELDFVYSGAMNAYPFLEQAVLVKKEEYVMEVL</sequence>
<protein>
    <submittedName>
        <fullName evidence="1">Uncharacterized protein</fullName>
    </submittedName>
</protein>
<keyword evidence="2" id="KW-1185">Reference proteome</keyword>
<dbReference type="InterPro" id="IPR038765">
    <property type="entry name" value="Papain-like_cys_pep_sf"/>
</dbReference>
<accession>A0A3M8PBY9</accession>
<dbReference type="Gene3D" id="3.90.1720.10">
    <property type="entry name" value="endopeptidase domain like (from Nostoc punctiforme)"/>
    <property type="match status" value="1"/>
</dbReference>
<name>A0A3M8PBY9_9BACL</name>
<gene>
    <name evidence="1" type="ORF">EEX84_02510</name>
</gene>
<dbReference type="EMBL" id="RIAX01000001">
    <property type="protein sequence ID" value="RNF41238.1"/>
    <property type="molecule type" value="Genomic_DNA"/>
</dbReference>
<dbReference type="SUPFAM" id="SSF54001">
    <property type="entry name" value="Cysteine proteinases"/>
    <property type="match status" value="1"/>
</dbReference>
<reference evidence="1 2" key="1">
    <citation type="journal article" date="2018" name="Int. J. Syst. Evol. Microbiol.">
        <title>Planococcus salinus sp. nov., a moderately halophilic bacterium isolated from a saline-alkali soil.</title>
        <authorList>
            <person name="Gan L."/>
        </authorList>
    </citation>
    <scope>NUCLEOTIDE SEQUENCE [LARGE SCALE GENOMIC DNA]</scope>
    <source>
        <strain evidence="1 2">LCB217</strain>
    </source>
</reference>
<organism evidence="1 2">
    <name type="scientific">Planococcus salinus</name>
    <dbReference type="NCBI Taxonomy" id="1848460"/>
    <lineage>
        <taxon>Bacteria</taxon>
        <taxon>Bacillati</taxon>
        <taxon>Bacillota</taxon>
        <taxon>Bacilli</taxon>
        <taxon>Bacillales</taxon>
        <taxon>Caryophanaceae</taxon>
        <taxon>Planococcus</taxon>
    </lineage>
</organism>
<comment type="caution">
    <text evidence="1">The sequence shown here is derived from an EMBL/GenBank/DDBJ whole genome shotgun (WGS) entry which is preliminary data.</text>
</comment>
<evidence type="ECO:0000313" key="1">
    <source>
        <dbReference type="EMBL" id="RNF41238.1"/>
    </source>
</evidence>